<dbReference type="EC" id="3.4.23.21" evidence="3"/>
<dbReference type="EMBL" id="CAJVQA010001557">
    <property type="protein sequence ID" value="CAG8518675.1"/>
    <property type="molecule type" value="Genomic_DNA"/>
</dbReference>
<feature type="domain" description="Peptidase A1" evidence="12">
    <location>
        <begin position="92"/>
        <end position="405"/>
    </location>
</feature>
<dbReference type="Gene3D" id="2.40.70.10">
    <property type="entry name" value="Acid Proteases"/>
    <property type="match status" value="2"/>
</dbReference>
<dbReference type="PROSITE" id="PS51767">
    <property type="entry name" value="PEPTIDASE_A1"/>
    <property type="match status" value="1"/>
</dbReference>
<evidence type="ECO:0000256" key="7">
    <source>
        <dbReference type="ARBA" id="ARBA00022801"/>
    </source>
</evidence>
<feature type="active site" evidence="8">
    <location>
        <position position="110"/>
    </location>
</feature>
<dbReference type="InterPro" id="IPR021109">
    <property type="entry name" value="Peptidase_aspartic_dom_sf"/>
</dbReference>
<evidence type="ECO:0000256" key="11">
    <source>
        <dbReference type="SAM" id="SignalP"/>
    </source>
</evidence>
<dbReference type="InterPro" id="IPR034164">
    <property type="entry name" value="Pepsin-like_dom"/>
</dbReference>
<keyword evidence="6 10" id="KW-0064">Aspartyl protease</keyword>
<dbReference type="SUPFAM" id="SSF50630">
    <property type="entry name" value="Acid proteases"/>
    <property type="match status" value="1"/>
</dbReference>
<accession>A0A9N9A3T4</accession>
<dbReference type="InterPro" id="IPR033121">
    <property type="entry name" value="PEPTIDASE_A1"/>
</dbReference>
<gene>
    <name evidence="13" type="ORF">CPELLU_LOCUS3276</name>
</gene>
<protein>
    <recommendedName>
        <fullName evidence="3">rhizopuspepsin</fullName>
        <ecNumber evidence="3">3.4.23.21</ecNumber>
    </recommendedName>
</protein>
<keyword evidence="9" id="KW-1015">Disulfide bond</keyword>
<keyword evidence="4 10" id="KW-0645">Protease</keyword>
<dbReference type="PANTHER" id="PTHR47966:SF51">
    <property type="entry name" value="BETA-SITE APP-CLEAVING ENZYME, ISOFORM A-RELATED"/>
    <property type="match status" value="1"/>
</dbReference>
<dbReference type="AlphaFoldDB" id="A0A9N9A3T4"/>
<evidence type="ECO:0000259" key="12">
    <source>
        <dbReference type="PROSITE" id="PS51767"/>
    </source>
</evidence>
<dbReference type="PANTHER" id="PTHR47966">
    <property type="entry name" value="BETA-SITE APP-CLEAVING ENZYME, ISOFORM A-RELATED"/>
    <property type="match status" value="1"/>
</dbReference>
<dbReference type="PROSITE" id="PS00141">
    <property type="entry name" value="ASP_PROTEASE"/>
    <property type="match status" value="1"/>
</dbReference>
<dbReference type="InterPro" id="IPR001969">
    <property type="entry name" value="Aspartic_peptidase_AS"/>
</dbReference>
<dbReference type="CDD" id="cd05471">
    <property type="entry name" value="pepsin_like"/>
    <property type="match status" value="1"/>
</dbReference>
<evidence type="ECO:0000256" key="8">
    <source>
        <dbReference type="PIRSR" id="PIRSR601461-1"/>
    </source>
</evidence>
<reference evidence="13" key="1">
    <citation type="submission" date="2021-06" db="EMBL/GenBank/DDBJ databases">
        <authorList>
            <person name="Kallberg Y."/>
            <person name="Tangrot J."/>
            <person name="Rosling A."/>
        </authorList>
    </citation>
    <scope>NUCLEOTIDE SEQUENCE</scope>
    <source>
        <strain evidence="13">FL966</strain>
    </source>
</reference>
<feature type="chain" id="PRO_5040383055" description="rhizopuspepsin" evidence="11">
    <location>
        <begin position="21"/>
        <end position="411"/>
    </location>
</feature>
<dbReference type="GO" id="GO:0006508">
    <property type="term" value="P:proteolysis"/>
    <property type="evidence" value="ECO:0007669"/>
    <property type="project" value="UniProtKB-KW"/>
</dbReference>
<dbReference type="OrthoDB" id="2747330at2759"/>
<keyword evidence="5 11" id="KW-0732">Signal</keyword>
<evidence type="ECO:0000256" key="9">
    <source>
        <dbReference type="PIRSR" id="PIRSR601461-2"/>
    </source>
</evidence>
<dbReference type="GO" id="GO:0004190">
    <property type="term" value="F:aspartic-type endopeptidase activity"/>
    <property type="evidence" value="ECO:0007669"/>
    <property type="project" value="UniProtKB-KW"/>
</dbReference>
<dbReference type="InterPro" id="IPR001461">
    <property type="entry name" value="Aspartic_peptidase_A1"/>
</dbReference>
<comment type="catalytic activity">
    <reaction evidence="1">
        <text>Hydrolysis of proteins with broad specificity similar to that of pepsin A, preferring hydrophobic residues at P1 and P1'. Clots milk and activates trypsinogen. Does not cleave 4-Gln-|-His-5, but does cleave 10-His-|-Leu-11 and 12-Val-|-Glu-13 in B chain of insulin.</text>
        <dbReference type="EC" id="3.4.23.21"/>
    </reaction>
</comment>
<feature type="disulfide bond" evidence="9">
    <location>
        <begin position="333"/>
        <end position="369"/>
    </location>
</feature>
<name>A0A9N9A3T4_9GLOM</name>
<dbReference type="Proteomes" id="UP000789759">
    <property type="component" value="Unassembled WGS sequence"/>
</dbReference>
<keyword evidence="7 10" id="KW-0378">Hydrolase</keyword>
<feature type="signal peptide" evidence="11">
    <location>
        <begin position="1"/>
        <end position="20"/>
    </location>
</feature>
<feature type="active site" evidence="8">
    <location>
        <position position="298"/>
    </location>
</feature>
<evidence type="ECO:0000256" key="1">
    <source>
        <dbReference type="ARBA" id="ARBA00001130"/>
    </source>
</evidence>
<keyword evidence="14" id="KW-1185">Reference proteome</keyword>
<comment type="caution">
    <text evidence="13">The sequence shown here is derived from an EMBL/GenBank/DDBJ whole genome shotgun (WGS) entry which is preliminary data.</text>
</comment>
<evidence type="ECO:0000313" key="14">
    <source>
        <dbReference type="Proteomes" id="UP000789759"/>
    </source>
</evidence>
<evidence type="ECO:0000256" key="5">
    <source>
        <dbReference type="ARBA" id="ARBA00022729"/>
    </source>
</evidence>
<organism evidence="13 14">
    <name type="scientific">Cetraspora pellucida</name>
    <dbReference type="NCBI Taxonomy" id="1433469"/>
    <lineage>
        <taxon>Eukaryota</taxon>
        <taxon>Fungi</taxon>
        <taxon>Fungi incertae sedis</taxon>
        <taxon>Mucoromycota</taxon>
        <taxon>Glomeromycotina</taxon>
        <taxon>Glomeromycetes</taxon>
        <taxon>Diversisporales</taxon>
        <taxon>Gigasporaceae</taxon>
        <taxon>Cetraspora</taxon>
    </lineage>
</organism>
<evidence type="ECO:0000256" key="4">
    <source>
        <dbReference type="ARBA" id="ARBA00022670"/>
    </source>
</evidence>
<dbReference type="FunFam" id="2.40.70.10:FF:000115">
    <property type="entry name" value="Lysosomal aspartic protease"/>
    <property type="match status" value="1"/>
</dbReference>
<proteinExistence type="inferred from homology"/>
<evidence type="ECO:0000256" key="6">
    <source>
        <dbReference type="ARBA" id="ARBA00022750"/>
    </source>
</evidence>
<evidence type="ECO:0000256" key="10">
    <source>
        <dbReference type="RuleBase" id="RU000454"/>
    </source>
</evidence>
<dbReference type="PRINTS" id="PR00792">
    <property type="entry name" value="PEPSIN"/>
</dbReference>
<dbReference type="Pfam" id="PF00026">
    <property type="entry name" value="Asp"/>
    <property type="match status" value="1"/>
</dbReference>
<sequence length="411" mass="45929">MKLIYFFCIFLLTSSSWSFARKSNQKNNAQLYQVQLTYRNISTKKCYALGKIKTQHLEAVDNLSKRGEIPLSKRAASPQAIGAVNYGNDVEWISQIYMGTPPQPFLVVFDTASSDLWVPSIDCYDCNNKRLFDYGKSSTYQENDDDFSITYSDGSSSYGSMEMDTLKVGSMTIKKQQFAMIYDMSSSFQTDVIDGIMGCGYDSLSVYPGTLTPLTNMYNQGLIPQRIFSVQLRPIRNKTTYGGIFIFGGTDSRLYKGTITYAPVTTRNFWQIAIDAVVYNGNNIFTSSTRNKQQIIVDTGTALMILGTSVVKSLHTSIKGKYVSSSNTWQVPCNLNSNTKVAIKINGVSLAINYQDLVREKVSSGSSWCYSGIGSTDSSIWILGGTFMKNYYVIFDREKNQVGFATPVYAY</sequence>
<evidence type="ECO:0000256" key="2">
    <source>
        <dbReference type="ARBA" id="ARBA00007447"/>
    </source>
</evidence>
<evidence type="ECO:0000313" key="13">
    <source>
        <dbReference type="EMBL" id="CAG8518675.1"/>
    </source>
</evidence>
<evidence type="ECO:0000256" key="3">
    <source>
        <dbReference type="ARBA" id="ARBA00013205"/>
    </source>
</evidence>
<comment type="similarity">
    <text evidence="2 10">Belongs to the peptidase A1 family.</text>
</comment>